<dbReference type="InterPro" id="IPR043128">
    <property type="entry name" value="Rev_trsase/Diguanyl_cyclase"/>
</dbReference>
<reference evidence="6 7" key="1">
    <citation type="submission" date="2022-03" db="EMBL/GenBank/DDBJ databases">
        <title>Pseudonocardia alaer sp. nov., a novel actinomycete isolated from reed forest soil.</title>
        <authorList>
            <person name="Wang L."/>
        </authorList>
    </citation>
    <scope>NUCLEOTIDE SEQUENCE [LARGE SCALE GENOMIC DNA]</scope>
    <source>
        <strain evidence="6 7">Y-16303</strain>
    </source>
</reference>
<dbReference type="PANTHER" id="PTHR44757:SF2">
    <property type="entry name" value="BIOFILM ARCHITECTURE MAINTENANCE PROTEIN MBAA"/>
    <property type="match status" value="1"/>
</dbReference>
<dbReference type="SUPFAM" id="SSF55785">
    <property type="entry name" value="PYP-like sensor domain (PAS domain)"/>
    <property type="match status" value="1"/>
</dbReference>
<accession>A0ABS9TA19</accession>
<dbReference type="SUPFAM" id="SSF141868">
    <property type="entry name" value="EAL domain-like"/>
    <property type="match status" value="1"/>
</dbReference>
<feature type="domain" description="PAC" evidence="3">
    <location>
        <begin position="226"/>
        <end position="278"/>
    </location>
</feature>
<evidence type="ECO:0000259" key="2">
    <source>
        <dbReference type="PROSITE" id="PS50112"/>
    </source>
</evidence>
<evidence type="ECO:0000313" key="6">
    <source>
        <dbReference type="EMBL" id="MCH6165389.1"/>
    </source>
</evidence>
<dbReference type="PROSITE" id="PS50887">
    <property type="entry name" value="GGDEF"/>
    <property type="match status" value="1"/>
</dbReference>
<dbReference type="InterPro" id="IPR000160">
    <property type="entry name" value="GGDEF_dom"/>
</dbReference>
<evidence type="ECO:0000256" key="1">
    <source>
        <dbReference type="SAM" id="MobiDB-lite"/>
    </source>
</evidence>
<dbReference type="NCBIfam" id="TIGR00229">
    <property type="entry name" value="sensory_box"/>
    <property type="match status" value="1"/>
</dbReference>
<evidence type="ECO:0000259" key="3">
    <source>
        <dbReference type="PROSITE" id="PS50113"/>
    </source>
</evidence>
<feature type="domain" description="PAS" evidence="2">
    <location>
        <begin position="152"/>
        <end position="222"/>
    </location>
</feature>
<dbReference type="CDD" id="cd01949">
    <property type="entry name" value="GGDEF"/>
    <property type="match status" value="1"/>
</dbReference>
<feature type="region of interest" description="Disordered" evidence="1">
    <location>
        <begin position="700"/>
        <end position="723"/>
    </location>
</feature>
<dbReference type="InterPro" id="IPR035965">
    <property type="entry name" value="PAS-like_dom_sf"/>
</dbReference>
<dbReference type="CDD" id="cd00130">
    <property type="entry name" value="PAS"/>
    <property type="match status" value="1"/>
</dbReference>
<name>A0ABS9TA19_9PSEU</name>
<dbReference type="Gene3D" id="3.30.70.270">
    <property type="match status" value="1"/>
</dbReference>
<comment type="caution">
    <text evidence="6">The sequence shown here is derived from an EMBL/GenBank/DDBJ whole genome shotgun (WGS) entry which is preliminary data.</text>
</comment>
<dbReference type="SMART" id="SM00086">
    <property type="entry name" value="PAC"/>
    <property type="match status" value="1"/>
</dbReference>
<sequence>MTGGHELSRSAPDVTALVASWAGDLARLAALPLAGEELHHFLVHAASQVANAAAVDPVDVDTARQVGASMVDAGLLAPDVLPITVSALARNLPTAARSAGADRPHETAPTVEAAVADGYVARLRARILDEQESMHRTEVAARRQMEGALRSSEARFRAIFANAGIGIGIVDMEGRIVDVNTAFASMLGYTVEEFRLLTVGDFVYADDAAQMWELYRDITEGRRDSARVEKRYRHREGHVVWTDLTASPIRDADGVPVFIVALVEDVTALRELRERLRRQALHDPLTLLPNRALFQDRLSAAFAQPGRRVGICHLDLDRFKAVNDRHGHDVGDALLIVVARLLDKWVATRGHLVARMGGDEFAILVDDPPEGELAMLADTVLAVLTEPIVIDEHRLVVSASIGVVEYPVEETTPAEILKAADVTLYWAKSDGRNRWVRFDPERHARDMTRYTLSATLLPGLERDEFQVEYQPIVGLSDDRAVGVEALVRWAHPTFGPLRPDEFIDLAEETGSIVQLGRHVLTSACERGAEWNSAHPGAELFVSVNLAVRQAHDPDLVDDVMRALETTGLPPHLLQLELTESALLGPAGRPVEAIMALAGMGVRIAVDDFGTGYSNLGYLPRLPLHTLKLARMFIDGLHTPPADASPIVGSLIALAHALGLSVTAEGVETPAQADRLRASACDTAQGWLYGRPAPWHETAHLLDTPLPPESRPAVLTPGRPQPGS</sequence>
<dbReference type="InterPro" id="IPR052155">
    <property type="entry name" value="Biofilm_reg_signaling"/>
</dbReference>
<dbReference type="EMBL" id="JAKXMK010000005">
    <property type="protein sequence ID" value="MCH6165389.1"/>
    <property type="molecule type" value="Genomic_DNA"/>
</dbReference>
<dbReference type="Gene3D" id="3.30.450.20">
    <property type="entry name" value="PAS domain"/>
    <property type="match status" value="1"/>
</dbReference>
<feature type="domain" description="EAL" evidence="4">
    <location>
        <begin position="449"/>
        <end position="705"/>
    </location>
</feature>
<dbReference type="SMART" id="SM00267">
    <property type="entry name" value="GGDEF"/>
    <property type="match status" value="1"/>
</dbReference>
<dbReference type="InterPro" id="IPR001633">
    <property type="entry name" value="EAL_dom"/>
</dbReference>
<dbReference type="Pfam" id="PF00990">
    <property type="entry name" value="GGDEF"/>
    <property type="match status" value="1"/>
</dbReference>
<evidence type="ECO:0000259" key="5">
    <source>
        <dbReference type="PROSITE" id="PS50887"/>
    </source>
</evidence>
<dbReference type="InterPro" id="IPR001610">
    <property type="entry name" value="PAC"/>
</dbReference>
<dbReference type="Proteomes" id="UP001299970">
    <property type="component" value="Unassembled WGS sequence"/>
</dbReference>
<dbReference type="Gene3D" id="3.20.20.450">
    <property type="entry name" value="EAL domain"/>
    <property type="match status" value="1"/>
</dbReference>
<dbReference type="CDD" id="cd01948">
    <property type="entry name" value="EAL"/>
    <property type="match status" value="1"/>
</dbReference>
<dbReference type="PROSITE" id="PS50883">
    <property type="entry name" value="EAL"/>
    <property type="match status" value="1"/>
</dbReference>
<dbReference type="SMART" id="SM00052">
    <property type="entry name" value="EAL"/>
    <property type="match status" value="1"/>
</dbReference>
<dbReference type="SMART" id="SM00091">
    <property type="entry name" value="PAS"/>
    <property type="match status" value="1"/>
</dbReference>
<dbReference type="NCBIfam" id="TIGR00254">
    <property type="entry name" value="GGDEF"/>
    <property type="match status" value="1"/>
</dbReference>
<dbReference type="PROSITE" id="PS50112">
    <property type="entry name" value="PAS"/>
    <property type="match status" value="1"/>
</dbReference>
<proteinExistence type="predicted"/>
<dbReference type="InterPro" id="IPR000700">
    <property type="entry name" value="PAS-assoc_C"/>
</dbReference>
<dbReference type="PROSITE" id="PS50113">
    <property type="entry name" value="PAC"/>
    <property type="match status" value="1"/>
</dbReference>
<dbReference type="InterPro" id="IPR000014">
    <property type="entry name" value="PAS"/>
</dbReference>
<evidence type="ECO:0000313" key="7">
    <source>
        <dbReference type="Proteomes" id="UP001299970"/>
    </source>
</evidence>
<dbReference type="SUPFAM" id="SSF55073">
    <property type="entry name" value="Nucleotide cyclase"/>
    <property type="match status" value="1"/>
</dbReference>
<dbReference type="InterPro" id="IPR035919">
    <property type="entry name" value="EAL_sf"/>
</dbReference>
<dbReference type="RefSeq" id="WP_241035425.1">
    <property type="nucleotide sequence ID" value="NZ_BAAAJF010000023.1"/>
</dbReference>
<gene>
    <name evidence="6" type="ORF">MMF94_06830</name>
</gene>
<protein>
    <submittedName>
        <fullName evidence="6">EAL domain-containing protein</fullName>
    </submittedName>
</protein>
<organism evidence="6 7">
    <name type="scientific">Pseudonocardia alaniniphila</name>
    <dbReference type="NCBI Taxonomy" id="75291"/>
    <lineage>
        <taxon>Bacteria</taxon>
        <taxon>Bacillati</taxon>
        <taxon>Actinomycetota</taxon>
        <taxon>Actinomycetes</taxon>
        <taxon>Pseudonocardiales</taxon>
        <taxon>Pseudonocardiaceae</taxon>
        <taxon>Pseudonocardia</taxon>
    </lineage>
</organism>
<dbReference type="Pfam" id="PF00563">
    <property type="entry name" value="EAL"/>
    <property type="match status" value="1"/>
</dbReference>
<evidence type="ECO:0000259" key="4">
    <source>
        <dbReference type="PROSITE" id="PS50883"/>
    </source>
</evidence>
<dbReference type="PANTHER" id="PTHR44757">
    <property type="entry name" value="DIGUANYLATE CYCLASE DGCP"/>
    <property type="match status" value="1"/>
</dbReference>
<dbReference type="Pfam" id="PF13426">
    <property type="entry name" value="PAS_9"/>
    <property type="match status" value="1"/>
</dbReference>
<feature type="domain" description="GGDEF" evidence="5">
    <location>
        <begin position="307"/>
        <end position="440"/>
    </location>
</feature>
<dbReference type="InterPro" id="IPR029787">
    <property type="entry name" value="Nucleotide_cyclase"/>
</dbReference>
<keyword evidence="7" id="KW-1185">Reference proteome</keyword>